<name>A0ABS5I5Y2_9GAMM</name>
<dbReference type="InterPro" id="IPR012336">
    <property type="entry name" value="Thioredoxin-like_fold"/>
</dbReference>
<keyword evidence="10" id="KW-0413">Isomerase</keyword>
<keyword evidence="3 7" id="KW-0732">Signal</keyword>
<keyword evidence="11" id="KW-1185">Reference proteome</keyword>
<dbReference type="Gene3D" id="3.40.30.10">
    <property type="entry name" value="Glutaredoxin"/>
    <property type="match status" value="1"/>
</dbReference>
<evidence type="ECO:0000256" key="5">
    <source>
        <dbReference type="ARBA" id="ARBA00023157"/>
    </source>
</evidence>
<comment type="subcellular location">
    <subcellularLocation>
        <location evidence="1 7">Periplasm</location>
    </subcellularLocation>
</comment>
<feature type="domain" description="Thioredoxin-like fold" evidence="9">
    <location>
        <begin position="114"/>
        <end position="236"/>
    </location>
</feature>
<evidence type="ECO:0000256" key="6">
    <source>
        <dbReference type="ARBA" id="ARBA00023284"/>
    </source>
</evidence>
<keyword evidence="4 7" id="KW-0574">Periplasm</keyword>
<protein>
    <recommendedName>
        <fullName evidence="7">Thiol:disulfide interchange protein</fullName>
    </recommendedName>
</protein>
<dbReference type="PANTHER" id="PTHR35272:SF3">
    <property type="entry name" value="THIOL:DISULFIDE INTERCHANGE PROTEIN DSBC"/>
    <property type="match status" value="1"/>
</dbReference>
<accession>A0ABS5I5Y2</accession>
<proteinExistence type="inferred from homology"/>
<evidence type="ECO:0000259" key="8">
    <source>
        <dbReference type="Pfam" id="PF10411"/>
    </source>
</evidence>
<dbReference type="InterPro" id="IPR009094">
    <property type="entry name" value="DiS-bond_isomerase_DsbC/G_N_sf"/>
</dbReference>
<evidence type="ECO:0000259" key="9">
    <source>
        <dbReference type="Pfam" id="PF13098"/>
    </source>
</evidence>
<dbReference type="GO" id="GO:0003756">
    <property type="term" value="F:protein disulfide isomerase activity"/>
    <property type="evidence" value="ECO:0007669"/>
    <property type="project" value="UniProtKB-EC"/>
</dbReference>
<dbReference type="EMBL" id="JAAIKR010000019">
    <property type="protein sequence ID" value="MBR9729422.1"/>
    <property type="molecule type" value="Genomic_DNA"/>
</dbReference>
<evidence type="ECO:0000256" key="2">
    <source>
        <dbReference type="ARBA" id="ARBA00009813"/>
    </source>
</evidence>
<feature type="domain" description="Disulphide bond isomerase DsbC/G N-terminal" evidence="8">
    <location>
        <begin position="28"/>
        <end position="91"/>
    </location>
</feature>
<evidence type="ECO:0000256" key="1">
    <source>
        <dbReference type="ARBA" id="ARBA00004418"/>
    </source>
</evidence>
<evidence type="ECO:0000256" key="7">
    <source>
        <dbReference type="RuleBase" id="RU364038"/>
    </source>
</evidence>
<dbReference type="SUPFAM" id="SSF54423">
    <property type="entry name" value="DsbC/DsbG N-terminal domain-like"/>
    <property type="match status" value="1"/>
</dbReference>
<evidence type="ECO:0000313" key="10">
    <source>
        <dbReference type="EMBL" id="MBR9729422.1"/>
    </source>
</evidence>
<dbReference type="NCBIfam" id="NF008129">
    <property type="entry name" value="PRK10877.1"/>
    <property type="match status" value="1"/>
</dbReference>
<dbReference type="SUPFAM" id="SSF52833">
    <property type="entry name" value="Thioredoxin-like"/>
    <property type="match status" value="1"/>
</dbReference>
<feature type="signal peptide" evidence="7">
    <location>
        <begin position="1"/>
        <end position="21"/>
    </location>
</feature>
<dbReference type="CDD" id="cd03020">
    <property type="entry name" value="DsbA_DsbC_DsbG"/>
    <property type="match status" value="1"/>
</dbReference>
<keyword evidence="6 7" id="KW-0676">Redox-active center</keyword>
<sequence>MKVSKSLALVVGLIFTPIALAATPTYTKEEVLKQKLTEVIGVDVVSMSKAPIDGLYQAITDRGVLYITEDGSKLFHGNIYDMENQMKNLTEASLAGPRLAMLKPFEDKMLVYKAKDEKYVVTVFTDVDCAYCRKLHSQMQEYNDLGITIRYLAYPRRGIPSANADEMKAVWCSKDPLKAMTDAKEGEQIKPADCDIDIAAQYKLGQTFGISGTPAIVLANGTIVPGYQPPQQLLKTIERNL</sequence>
<gene>
    <name evidence="10" type="primary">dsbC</name>
    <name evidence="10" type="ORF">G3R48_15690</name>
</gene>
<dbReference type="InterPro" id="IPR051470">
    <property type="entry name" value="Thiol:disulfide_interchange"/>
</dbReference>
<dbReference type="Pfam" id="PF13098">
    <property type="entry name" value="Thioredoxin_2"/>
    <property type="match status" value="1"/>
</dbReference>
<dbReference type="Pfam" id="PF10411">
    <property type="entry name" value="DsbC_N"/>
    <property type="match status" value="1"/>
</dbReference>
<keyword evidence="5" id="KW-1015">Disulfide bond</keyword>
<comment type="function">
    <text evidence="7">Required for disulfide bond formation in some periplasmic proteins. Acts by transferring its disulfide bond to other proteins and is reduced in the process.</text>
</comment>
<comment type="caution">
    <text evidence="10">The sequence shown here is derived from an EMBL/GenBank/DDBJ whole genome shotgun (WGS) entry which is preliminary data.</text>
</comment>
<evidence type="ECO:0000313" key="11">
    <source>
        <dbReference type="Proteomes" id="UP000811844"/>
    </source>
</evidence>
<organism evidence="10 11">
    <name type="scientific">Shewanella intestini</name>
    <dbReference type="NCBI Taxonomy" id="2017544"/>
    <lineage>
        <taxon>Bacteria</taxon>
        <taxon>Pseudomonadati</taxon>
        <taxon>Pseudomonadota</taxon>
        <taxon>Gammaproteobacteria</taxon>
        <taxon>Alteromonadales</taxon>
        <taxon>Shewanellaceae</taxon>
        <taxon>Shewanella</taxon>
    </lineage>
</organism>
<dbReference type="Proteomes" id="UP000811844">
    <property type="component" value="Unassembled WGS sequence"/>
</dbReference>
<dbReference type="InterPro" id="IPR033954">
    <property type="entry name" value="DiS-bond_Isoase_DsbC/G"/>
</dbReference>
<reference evidence="10 11" key="1">
    <citation type="submission" date="2020-02" db="EMBL/GenBank/DDBJ databases">
        <title>Shewanella WXL01 sp. nov., a marine bacterium isolated from green algae in Luhuitou Fringing Reef (Northern South China Sea).</title>
        <authorList>
            <person name="Wang X."/>
        </authorList>
    </citation>
    <scope>NUCLEOTIDE SEQUENCE [LARGE SCALE GENOMIC DNA]</scope>
    <source>
        <strain evidence="10 11">MCCC 1A01895</strain>
    </source>
</reference>
<comment type="similarity">
    <text evidence="2 7">Belongs to the thioredoxin family. DsbC subfamily.</text>
</comment>
<evidence type="ECO:0000256" key="3">
    <source>
        <dbReference type="ARBA" id="ARBA00022729"/>
    </source>
</evidence>
<dbReference type="RefSeq" id="WP_153666168.1">
    <property type="nucleotide sequence ID" value="NZ_JAAIKR010000019.1"/>
</dbReference>
<dbReference type="Gene3D" id="3.10.450.70">
    <property type="entry name" value="Disulphide bond isomerase, DsbC/G, N-terminal"/>
    <property type="match status" value="1"/>
</dbReference>
<evidence type="ECO:0000256" key="4">
    <source>
        <dbReference type="ARBA" id="ARBA00022764"/>
    </source>
</evidence>
<feature type="chain" id="PRO_5044970891" description="Thiol:disulfide interchange protein" evidence="7">
    <location>
        <begin position="22"/>
        <end position="241"/>
    </location>
</feature>
<dbReference type="InterPro" id="IPR036249">
    <property type="entry name" value="Thioredoxin-like_sf"/>
</dbReference>
<dbReference type="PANTHER" id="PTHR35272">
    <property type="entry name" value="THIOL:DISULFIDE INTERCHANGE PROTEIN DSBC-RELATED"/>
    <property type="match status" value="1"/>
</dbReference>
<dbReference type="InterPro" id="IPR018950">
    <property type="entry name" value="DiS-bond_isomerase_DsbC/G_N"/>
</dbReference>